<dbReference type="AlphaFoldDB" id="M7TPD2"/>
<keyword evidence="7 10" id="KW-0106">Calcium</keyword>
<organism evidence="11 12">
    <name type="scientific">Eutypa lata (strain UCR-EL1)</name>
    <name type="common">Grapevine dieback disease fungus</name>
    <name type="synonym">Eutypa armeniacae</name>
    <dbReference type="NCBI Taxonomy" id="1287681"/>
    <lineage>
        <taxon>Eukaryota</taxon>
        <taxon>Fungi</taxon>
        <taxon>Dikarya</taxon>
        <taxon>Ascomycota</taxon>
        <taxon>Pezizomycotina</taxon>
        <taxon>Sordariomycetes</taxon>
        <taxon>Xylariomycetidae</taxon>
        <taxon>Xylariales</taxon>
        <taxon>Diatrypaceae</taxon>
        <taxon>Eutypa</taxon>
    </lineage>
</organism>
<evidence type="ECO:0000313" key="12">
    <source>
        <dbReference type="Proteomes" id="UP000012174"/>
    </source>
</evidence>
<name>M7TPD2_EUTLA</name>
<evidence type="ECO:0000256" key="1">
    <source>
        <dbReference type="ARBA" id="ARBA00000695"/>
    </source>
</evidence>
<reference evidence="12" key="1">
    <citation type="journal article" date="2013" name="Genome Announc.">
        <title>Draft genome sequence of the grapevine dieback fungus Eutypa lata UCR-EL1.</title>
        <authorList>
            <person name="Blanco-Ulate B."/>
            <person name="Rolshausen P.E."/>
            <person name="Cantu D."/>
        </authorList>
    </citation>
    <scope>NUCLEOTIDE SEQUENCE [LARGE SCALE GENOMIC DNA]</scope>
    <source>
        <strain evidence="12">UCR-EL1</strain>
    </source>
</reference>
<dbReference type="EMBL" id="KB705585">
    <property type="protein sequence ID" value="EMR71771.1"/>
    <property type="molecule type" value="Genomic_DNA"/>
</dbReference>
<evidence type="ECO:0000256" key="2">
    <source>
        <dbReference type="ARBA" id="ARBA00001913"/>
    </source>
</evidence>
<dbReference type="KEGG" id="ela:UCREL1_1184"/>
<comment type="cofactor">
    <cofactor evidence="2 10">
        <name>Ca(2+)</name>
        <dbReference type="ChEBI" id="CHEBI:29108"/>
    </cofactor>
</comment>
<comment type="similarity">
    <text evidence="4 10">Belongs to the polysaccharide lyase 3 family.</text>
</comment>
<evidence type="ECO:0000256" key="4">
    <source>
        <dbReference type="ARBA" id="ARBA00006463"/>
    </source>
</evidence>
<evidence type="ECO:0000256" key="10">
    <source>
        <dbReference type="RuleBase" id="RU367009"/>
    </source>
</evidence>
<evidence type="ECO:0000256" key="8">
    <source>
        <dbReference type="ARBA" id="ARBA00023239"/>
    </source>
</evidence>
<keyword evidence="5 10" id="KW-0964">Secreted</keyword>
<dbReference type="PANTHER" id="PTHR33407:SF9">
    <property type="entry name" value="PECTATE LYASE F-RELATED"/>
    <property type="match status" value="1"/>
</dbReference>
<dbReference type="HOGENOM" id="CLU_2812347_0_0_1"/>
<comment type="catalytic activity">
    <reaction evidence="1 10">
        <text>Eliminative cleavage of (1-&gt;4)-alpha-D-galacturonan to give oligosaccharides with 4-deoxy-alpha-D-galact-4-enuronosyl groups at their non-reducing ends.</text>
        <dbReference type="EC" id="4.2.2.2"/>
    </reaction>
</comment>
<dbReference type="GO" id="GO:0045490">
    <property type="term" value="P:pectin catabolic process"/>
    <property type="evidence" value="ECO:0007669"/>
    <property type="project" value="TreeGrafter"/>
</dbReference>
<evidence type="ECO:0000256" key="5">
    <source>
        <dbReference type="ARBA" id="ARBA00022525"/>
    </source>
</evidence>
<dbReference type="GO" id="GO:0005576">
    <property type="term" value="C:extracellular region"/>
    <property type="evidence" value="ECO:0007669"/>
    <property type="project" value="UniProtKB-SubCell"/>
</dbReference>
<keyword evidence="12" id="KW-1185">Reference proteome</keyword>
<sequence length="67" mass="7692">MMRWESKDDVCPWRQKALTDKTALFILQHGAVISNVILGCAQEKGIYCLGECTFKNVWWDDACKVKV</sequence>
<dbReference type="Gene3D" id="2.160.20.10">
    <property type="entry name" value="Single-stranded right-handed beta-helix, Pectin lyase-like"/>
    <property type="match status" value="1"/>
</dbReference>
<gene>
    <name evidence="11" type="ORF">UCREL1_1184</name>
</gene>
<dbReference type="PANTHER" id="PTHR33407">
    <property type="entry name" value="PECTATE LYASE F-RELATED"/>
    <property type="match status" value="1"/>
</dbReference>
<comment type="subcellular location">
    <subcellularLocation>
        <location evidence="3 10">Secreted</location>
    </subcellularLocation>
</comment>
<dbReference type="Pfam" id="PF03211">
    <property type="entry name" value="Pectate_lyase"/>
    <property type="match status" value="1"/>
</dbReference>
<evidence type="ECO:0000256" key="7">
    <source>
        <dbReference type="ARBA" id="ARBA00022837"/>
    </source>
</evidence>
<dbReference type="EC" id="4.2.2.2" evidence="10"/>
<protein>
    <recommendedName>
        <fullName evidence="10">Pectate lyase</fullName>
        <ecNumber evidence="10">4.2.2.2</ecNumber>
    </recommendedName>
</protein>
<evidence type="ECO:0000256" key="9">
    <source>
        <dbReference type="ARBA" id="ARBA00025679"/>
    </source>
</evidence>
<evidence type="ECO:0000256" key="3">
    <source>
        <dbReference type="ARBA" id="ARBA00004613"/>
    </source>
</evidence>
<keyword evidence="8 10" id="KW-0456">Lyase</keyword>
<dbReference type="OrthoDB" id="441042at2759"/>
<proteinExistence type="inferred from homology"/>
<dbReference type="InterPro" id="IPR011050">
    <property type="entry name" value="Pectin_lyase_fold/virulence"/>
</dbReference>
<dbReference type="InterPro" id="IPR004898">
    <property type="entry name" value="Pectate_lyase_PlyH/PlyE-like"/>
</dbReference>
<evidence type="ECO:0000256" key="6">
    <source>
        <dbReference type="ARBA" id="ARBA00022729"/>
    </source>
</evidence>
<comment type="function">
    <text evidence="9 10">Pectinolytic enzyme consist of four classes of enzymes: pectin lyase, polygalacturonase, pectin methylesterase and rhamnogalacturonase. Among pectinolytic enzymes, pectin lyase is the most important in depolymerization of pectin, since it cleaves internal glycosidic bonds of highly methylated pectins. Favors pectate, the anion, over pectin, the methyl ester.</text>
</comment>
<keyword evidence="6" id="KW-0732">Signal</keyword>
<dbReference type="GO" id="GO:0030570">
    <property type="term" value="F:pectate lyase activity"/>
    <property type="evidence" value="ECO:0007669"/>
    <property type="project" value="UniProtKB-UniRule"/>
</dbReference>
<evidence type="ECO:0000313" key="11">
    <source>
        <dbReference type="EMBL" id="EMR71771.1"/>
    </source>
</evidence>
<dbReference type="STRING" id="1287681.M7TPD2"/>
<accession>M7TPD2</accession>
<dbReference type="InterPro" id="IPR012334">
    <property type="entry name" value="Pectin_lyas_fold"/>
</dbReference>
<dbReference type="SUPFAM" id="SSF51126">
    <property type="entry name" value="Pectin lyase-like"/>
    <property type="match status" value="1"/>
</dbReference>
<dbReference type="Proteomes" id="UP000012174">
    <property type="component" value="Unassembled WGS sequence"/>
</dbReference>